<keyword evidence="4" id="KW-0418">Kinase</keyword>
<dbReference type="GO" id="GO:0004715">
    <property type="term" value="F:non-membrane spanning protein tyrosine kinase activity"/>
    <property type="evidence" value="ECO:0007669"/>
    <property type="project" value="UniProtKB-EC"/>
</dbReference>
<keyword evidence="3" id="KW-0547">Nucleotide-binding</keyword>
<gene>
    <name evidence="11" type="ORF">KTO63_11780</name>
</gene>
<proteinExistence type="inferred from homology"/>
<comment type="catalytic activity">
    <reaction evidence="7">
        <text>L-tyrosyl-[protein] + ATP = O-phospho-L-tyrosyl-[protein] + ADP + H(+)</text>
        <dbReference type="Rhea" id="RHEA:10596"/>
        <dbReference type="Rhea" id="RHEA-COMP:10136"/>
        <dbReference type="Rhea" id="RHEA-COMP:20101"/>
        <dbReference type="ChEBI" id="CHEBI:15378"/>
        <dbReference type="ChEBI" id="CHEBI:30616"/>
        <dbReference type="ChEBI" id="CHEBI:46858"/>
        <dbReference type="ChEBI" id="CHEBI:61978"/>
        <dbReference type="ChEBI" id="CHEBI:456216"/>
    </reaction>
</comment>
<dbReference type="GO" id="GO:0042802">
    <property type="term" value="F:identical protein binding"/>
    <property type="evidence" value="ECO:0007669"/>
    <property type="project" value="UniProtKB-ARBA"/>
</dbReference>
<dbReference type="GO" id="GO:0005886">
    <property type="term" value="C:plasma membrane"/>
    <property type="evidence" value="ECO:0007669"/>
    <property type="project" value="UniProtKB-ARBA"/>
</dbReference>
<evidence type="ECO:0000256" key="3">
    <source>
        <dbReference type="ARBA" id="ARBA00022741"/>
    </source>
</evidence>
<feature type="transmembrane region" description="Helical" evidence="8">
    <location>
        <begin position="31"/>
        <end position="50"/>
    </location>
</feature>
<feature type="domain" description="CobQ/CobB/MinD/ParA nucleotide binding" evidence="9">
    <location>
        <begin position="583"/>
        <end position="754"/>
    </location>
</feature>
<dbReference type="InterPro" id="IPR002586">
    <property type="entry name" value="CobQ/CobB/MinD/ParA_Nub-bd_dom"/>
</dbReference>
<dbReference type="EC" id="2.7.10.2" evidence="11"/>
<evidence type="ECO:0000256" key="4">
    <source>
        <dbReference type="ARBA" id="ARBA00022777"/>
    </source>
</evidence>
<dbReference type="Pfam" id="PF01656">
    <property type="entry name" value="CbiA"/>
    <property type="match status" value="1"/>
</dbReference>
<dbReference type="AlphaFoldDB" id="A0A9E2SAQ3"/>
<dbReference type="InterPro" id="IPR032807">
    <property type="entry name" value="GNVR"/>
</dbReference>
<dbReference type="InterPro" id="IPR005702">
    <property type="entry name" value="Wzc-like_C"/>
</dbReference>
<sequence length="797" mass="88996">MADNSFSPELISDTQQNSLNIKDFILKYLKYLPWILLCGIIGLAFAYTKLRYTVPLYSARSSMLIQNNQLGGGSASSDSKLGALFMNPSGGMNLNNEMLILQSKPMLKRVVQNLNLQTQYYSVGNVKSSLLYKNNPIELVPLDTAYANTSFALDVQVVDNNSFTINNDPKKHVFGEIFPFGSFNYKILKTGDLSHVGSEVPRFLITHNPASSVADGYRGALNVSHAEGTDVLNLAATTENKDLCADILTNIMAVYDSMNIEDRNRIAQITLQFIDDRLDTIKKDLSGVEKNLQDFMEKNSLYDVDAQASNYLERYDDYFKQQTESNVKLSIINWLSSYLSNKGNYDKIVPTTLGIEEPALAEYILTYNKLQLERAAALKTVPEGNPIIQKMDASLDKMRRDMIEVLSNIKSSYSLTAKNLKANTESAQSELQSMPNKTRQLLEIKRRQQIMQDLFSFLLQKKIEVSISSASTISVSRVVEPAVASYTPVSPNKRSVYMMFLLIGLAIPVGIAAIIELFNDKVNSITDVENLTQTPIIGEIGHSDSEDLPLVMRNNSRKFIAEQFRIIRTNLQFILNNVNKPVIIVTSTFSGEGKSFVSTNLGGVMALAKKKTLVMEFDIRKPKVASGLGIHVRKGITNFIVGNVPLDELIIPVEEVPDLYLLPCGPVPPNPAELLLSPAIKELFEYARKNFDTIIVDTAPVGVVSDALILGELADGAVYIIRQGYTYKKQIAFIEDMYRQKKLPRQSIIINDIKHVRGYGGYYGYGYGYASGKKSHYFDEQKKSLLSGLFGKKKRKK</sequence>
<evidence type="ECO:0000256" key="7">
    <source>
        <dbReference type="ARBA" id="ARBA00053015"/>
    </source>
</evidence>
<evidence type="ECO:0000256" key="6">
    <source>
        <dbReference type="ARBA" id="ARBA00023137"/>
    </source>
</evidence>
<evidence type="ECO:0000256" key="8">
    <source>
        <dbReference type="SAM" id="Phobius"/>
    </source>
</evidence>
<protein>
    <submittedName>
        <fullName evidence="11">Polysaccharide biosynthesis tyrosine autokinase</fullName>
        <ecNumber evidence="11">2.7.10.2</ecNumber>
    </submittedName>
</protein>
<evidence type="ECO:0000256" key="1">
    <source>
        <dbReference type="ARBA" id="ARBA00008883"/>
    </source>
</evidence>
<dbReference type="PANTHER" id="PTHR32309:SF13">
    <property type="entry name" value="FERRIC ENTEROBACTIN TRANSPORT PROTEIN FEPE"/>
    <property type="match status" value="1"/>
</dbReference>
<dbReference type="Proteomes" id="UP000812270">
    <property type="component" value="Unassembled WGS sequence"/>
</dbReference>
<dbReference type="RefSeq" id="WP_217791485.1">
    <property type="nucleotide sequence ID" value="NZ_JAHSPG010000008.1"/>
</dbReference>
<feature type="domain" description="Tyrosine-protein kinase G-rich" evidence="10">
    <location>
        <begin position="438"/>
        <end position="512"/>
    </location>
</feature>
<evidence type="ECO:0000313" key="11">
    <source>
        <dbReference type="EMBL" id="MBV4357832.1"/>
    </source>
</evidence>
<keyword evidence="6" id="KW-0829">Tyrosine-protein kinase</keyword>
<keyword evidence="5" id="KW-0067">ATP-binding</keyword>
<organism evidence="11 12">
    <name type="scientific">Pinibacter aurantiacus</name>
    <dbReference type="NCBI Taxonomy" id="2851599"/>
    <lineage>
        <taxon>Bacteria</taxon>
        <taxon>Pseudomonadati</taxon>
        <taxon>Bacteroidota</taxon>
        <taxon>Chitinophagia</taxon>
        <taxon>Chitinophagales</taxon>
        <taxon>Chitinophagaceae</taxon>
        <taxon>Pinibacter</taxon>
    </lineage>
</organism>
<reference evidence="11" key="1">
    <citation type="submission" date="2021-06" db="EMBL/GenBank/DDBJ databases">
        <authorList>
            <person name="Huq M.A."/>
        </authorList>
    </citation>
    <scope>NUCLEOTIDE SEQUENCE</scope>
    <source>
        <strain evidence="11">MAH-26</strain>
    </source>
</reference>
<feature type="transmembrane region" description="Helical" evidence="8">
    <location>
        <begin position="496"/>
        <end position="518"/>
    </location>
</feature>
<evidence type="ECO:0000256" key="5">
    <source>
        <dbReference type="ARBA" id="ARBA00022840"/>
    </source>
</evidence>
<name>A0A9E2SAQ3_9BACT</name>
<evidence type="ECO:0000259" key="9">
    <source>
        <dbReference type="Pfam" id="PF01656"/>
    </source>
</evidence>
<dbReference type="CDD" id="cd05387">
    <property type="entry name" value="BY-kinase"/>
    <property type="match status" value="1"/>
</dbReference>
<dbReference type="PANTHER" id="PTHR32309">
    <property type="entry name" value="TYROSINE-PROTEIN KINASE"/>
    <property type="match status" value="1"/>
</dbReference>
<comment type="similarity">
    <text evidence="1">Belongs to the etk/wzc family.</text>
</comment>
<dbReference type="FunFam" id="3.40.50.300:FF:000527">
    <property type="entry name" value="Tyrosine-protein kinase etk"/>
    <property type="match status" value="1"/>
</dbReference>
<dbReference type="GO" id="GO:0005524">
    <property type="term" value="F:ATP binding"/>
    <property type="evidence" value="ECO:0007669"/>
    <property type="project" value="UniProtKB-KW"/>
</dbReference>
<accession>A0A9E2SAQ3</accession>
<keyword evidence="2 11" id="KW-0808">Transferase</keyword>
<keyword evidence="8" id="KW-1133">Transmembrane helix</keyword>
<evidence type="ECO:0000259" key="10">
    <source>
        <dbReference type="Pfam" id="PF13807"/>
    </source>
</evidence>
<dbReference type="NCBIfam" id="TIGR01007">
    <property type="entry name" value="eps_fam"/>
    <property type="match status" value="1"/>
</dbReference>
<keyword evidence="8" id="KW-0472">Membrane</keyword>
<dbReference type="Pfam" id="PF13807">
    <property type="entry name" value="GNVR"/>
    <property type="match status" value="1"/>
</dbReference>
<dbReference type="InterPro" id="IPR050445">
    <property type="entry name" value="Bact_polysacc_biosynth/exp"/>
</dbReference>
<evidence type="ECO:0000256" key="2">
    <source>
        <dbReference type="ARBA" id="ARBA00022679"/>
    </source>
</evidence>
<dbReference type="EMBL" id="JAHSPG010000008">
    <property type="protein sequence ID" value="MBV4357832.1"/>
    <property type="molecule type" value="Genomic_DNA"/>
</dbReference>
<evidence type="ECO:0000313" key="12">
    <source>
        <dbReference type="Proteomes" id="UP000812270"/>
    </source>
</evidence>
<comment type="caution">
    <text evidence="11">The sequence shown here is derived from an EMBL/GenBank/DDBJ whole genome shotgun (WGS) entry which is preliminary data.</text>
</comment>
<keyword evidence="8" id="KW-0812">Transmembrane</keyword>
<keyword evidence="12" id="KW-1185">Reference proteome</keyword>